<dbReference type="EC" id="2.4.2.10" evidence="2"/>
<protein>
    <recommendedName>
        <fullName evidence="2">orotate phosphoribosyltransferase</fullName>
        <ecNumber evidence="2">2.4.2.10</ecNumber>
    </recommendedName>
</protein>
<proteinExistence type="inferred from homology"/>
<gene>
    <name evidence="6" type="ORF">CHS0354_018415</name>
</gene>
<evidence type="ECO:0000313" key="7">
    <source>
        <dbReference type="Proteomes" id="UP001195483"/>
    </source>
</evidence>
<sequence length="222" mass="24055">MTVLTPELKTEVARALLNAGAVGFSLNRPIVFKSGIRSPVYVDNRRLPFYPDCWRPVIRAFSEYARALSPLPDVIAGVAVGGVPHSATVGYITGIPSVFVRKESKGYGKDQLVEGGDVRGLRVLLTEDLITTGGEQSGCGRGVKSGGGCCAGCGRDCQLRVPRSGGRVCQCRRSVFRAHRFQHHPFLRHRLGRGNRAKLAHQPLLIMIPGNNKDKVPASLSR</sequence>
<reference evidence="6" key="2">
    <citation type="journal article" date="2021" name="Genome Biol. Evol.">
        <title>Developing a high-quality reference genome for a parasitic bivalve with doubly uniparental inheritance (Bivalvia: Unionida).</title>
        <authorList>
            <person name="Smith C.H."/>
        </authorList>
    </citation>
    <scope>NUCLEOTIDE SEQUENCE</scope>
    <source>
        <strain evidence="6">CHS0354</strain>
        <tissue evidence="6">Mantle</tissue>
    </source>
</reference>
<keyword evidence="7" id="KW-1185">Reference proteome</keyword>
<dbReference type="PANTHER" id="PTHR19278:SF9">
    <property type="entry name" value="URIDINE 5'-MONOPHOSPHATE SYNTHASE"/>
    <property type="match status" value="1"/>
</dbReference>
<evidence type="ECO:0000256" key="3">
    <source>
        <dbReference type="ARBA" id="ARBA00022676"/>
    </source>
</evidence>
<name>A0AAE0TAW6_9BIVA</name>
<keyword evidence="3" id="KW-0328">Glycosyltransferase</keyword>
<dbReference type="EMBL" id="JAEAOA010001141">
    <property type="protein sequence ID" value="KAK3606821.1"/>
    <property type="molecule type" value="Genomic_DNA"/>
</dbReference>
<evidence type="ECO:0000256" key="1">
    <source>
        <dbReference type="ARBA" id="ARBA00004889"/>
    </source>
</evidence>
<dbReference type="GO" id="GO:0004588">
    <property type="term" value="F:orotate phosphoribosyltransferase activity"/>
    <property type="evidence" value="ECO:0007669"/>
    <property type="project" value="UniProtKB-EC"/>
</dbReference>
<comment type="caution">
    <text evidence="6">The sequence shown here is derived from an EMBL/GenBank/DDBJ whole genome shotgun (WGS) entry which is preliminary data.</text>
</comment>
<dbReference type="InterPro" id="IPR029057">
    <property type="entry name" value="PRTase-like"/>
</dbReference>
<accession>A0AAE0TAW6</accession>
<dbReference type="CDD" id="cd06223">
    <property type="entry name" value="PRTases_typeI"/>
    <property type="match status" value="1"/>
</dbReference>
<dbReference type="InterPro" id="IPR000836">
    <property type="entry name" value="PRTase_dom"/>
</dbReference>
<organism evidence="6 7">
    <name type="scientific">Potamilus streckersoni</name>
    <dbReference type="NCBI Taxonomy" id="2493646"/>
    <lineage>
        <taxon>Eukaryota</taxon>
        <taxon>Metazoa</taxon>
        <taxon>Spiralia</taxon>
        <taxon>Lophotrochozoa</taxon>
        <taxon>Mollusca</taxon>
        <taxon>Bivalvia</taxon>
        <taxon>Autobranchia</taxon>
        <taxon>Heteroconchia</taxon>
        <taxon>Palaeoheterodonta</taxon>
        <taxon>Unionida</taxon>
        <taxon>Unionoidea</taxon>
        <taxon>Unionidae</taxon>
        <taxon>Ambleminae</taxon>
        <taxon>Lampsilini</taxon>
        <taxon>Potamilus</taxon>
    </lineage>
</organism>
<dbReference type="SUPFAM" id="SSF53271">
    <property type="entry name" value="PRTase-like"/>
    <property type="match status" value="1"/>
</dbReference>
<evidence type="ECO:0000256" key="5">
    <source>
        <dbReference type="ARBA" id="ARBA00022975"/>
    </source>
</evidence>
<dbReference type="Proteomes" id="UP001195483">
    <property type="component" value="Unassembled WGS sequence"/>
</dbReference>
<reference evidence="6" key="3">
    <citation type="submission" date="2023-05" db="EMBL/GenBank/DDBJ databases">
        <authorList>
            <person name="Smith C.H."/>
        </authorList>
    </citation>
    <scope>NUCLEOTIDE SEQUENCE</scope>
    <source>
        <strain evidence="6">CHS0354</strain>
        <tissue evidence="6">Mantle</tissue>
    </source>
</reference>
<dbReference type="GO" id="GO:0006222">
    <property type="term" value="P:UMP biosynthetic process"/>
    <property type="evidence" value="ECO:0007669"/>
    <property type="project" value="TreeGrafter"/>
</dbReference>
<dbReference type="GO" id="GO:0019856">
    <property type="term" value="P:pyrimidine nucleobase biosynthetic process"/>
    <property type="evidence" value="ECO:0007669"/>
    <property type="project" value="TreeGrafter"/>
</dbReference>
<dbReference type="AlphaFoldDB" id="A0AAE0TAW6"/>
<dbReference type="PANTHER" id="PTHR19278">
    <property type="entry name" value="OROTATE PHOSPHORIBOSYLTRANSFERASE"/>
    <property type="match status" value="1"/>
</dbReference>
<evidence type="ECO:0000256" key="2">
    <source>
        <dbReference type="ARBA" id="ARBA00011971"/>
    </source>
</evidence>
<keyword evidence="5" id="KW-0665">Pyrimidine biosynthesis</keyword>
<dbReference type="HAMAP" id="MF_01208">
    <property type="entry name" value="PyrE"/>
    <property type="match status" value="1"/>
</dbReference>
<evidence type="ECO:0000313" key="6">
    <source>
        <dbReference type="EMBL" id="KAK3606821.1"/>
    </source>
</evidence>
<keyword evidence="4" id="KW-0808">Transferase</keyword>
<reference evidence="6" key="1">
    <citation type="journal article" date="2021" name="Genome Biol. Evol.">
        <title>A High-Quality Reference Genome for a Parasitic Bivalve with Doubly Uniparental Inheritance (Bivalvia: Unionida).</title>
        <authorList>
            <person name="Smith C.H."/>
        </authorList>
    </citation>
    <scope>NUCLEOTIDE SEQUENCE</scope>
    <source>
        <strain evidence="6">CHS0354</strain>
    </source>
</reference>
<evidence type="ECO:0000256" key="4">
    <source>
        <dbReference type="ARBA" id="ARBA00022679"/>
    </source>
</evidence>
<dbReference type="Gene3D" id="3.40.50.2020">
    <property type="match status" value="1"/>
</dbReference>
<comment type="pathway">
    <text evidence="1">Pyrimidine metabolism; UMP biosynthesis via de novo pathway; UMP from orotate: step 1/2.</text>
</comment>
<dbReference type="InterPro" id="IPR023031">
    <property type="entry name" value="OPRT"/>
</dbReference>